<evidence type="ECO:0000313" key="1">
    <source>
        <dbReference type="EMBL" id="TWI80639.1"/>
    </source>
</evidence>
<dbReference type="EMBL" id="VLLE01000005">
    <property type="protein sequence ID" value="TWI80639.1"/>
    <property type="molecule type" value="Genomic_DNA"/>
</dbReference>
<organism evidence="1 2">
    <name type="scientific">Lacibacter cauensis</name>
    <dbReference type="NCBI Taxonomy" id="510947"/>
    <lineage>
        <taxon>Bacteria</taxon>
        <taxon>Pseudomonadati</taxon>
        <taxon>Bacteroidota</taxon>
        <taxon>Chitinophagia</taxon>
        <taxon>Chitinophagales</taxon>
        <taxon>Chitinophagaceae</taxon>
        <taxon>Lacibacter</taxon>
    </lineage>
</organism>
<dbReference type="Gene3D" id="3.30.70.1290">
    <property type="entry name" value="Transposase IS200-like"/>
    <property type="match status" value="1"/>
</dbReference>
<proteinExistence type="predicted"/>
<name>A0A562SH98_9BACT</name>
<comment type="caution">
    <text evidence="1">The sequence shown here is derived from an EMBL/GenBank/DDBJ whole genome shotgun (WGS) entry which is preliminary data.</text>
</comment>
<dbReference type="GO" id="GO:0006313">
    <property type="term" value="P:DNA transposition"/>
    <property type="evidence" value="ECO:0007669"/>
    <property type="project" value="InterPro"/>
</dbReference>
<dbReference type="InterPro" id="IPR036515">
    <property type="entry name" value="Transposase_17_sf"/>
</dbReference>
<dbReference type="GO" id="GO:0003677">
    <property type="term" value="F:DNA binding"/>
    <property type="evidence" value="ECO:0007669"/>
    <property type="project" value="InterPro"/>
</dbReference>
<reference evidence="1 2" key="1">
    <citation type="journal article" date="2015" name="Stand. Genomic Sci.">
        <title>Genomic Encyclopedia of Bacterial and Archaeal Type Strains, Phase III: the genomes of soil and plant-associated and newly described type strains.</title>
        <authorList>
            <person name="Whitman W.B."/>
            <person name="Woyke T."/>
            <person name="Klenk H.P."/>
            <person name="Zhou Y."/>
            <person name="Lilburn T.G."/>
            <person name="Beck B.J."/>
            <person name="De Vos P."/>
            <person name="Vandamme P."/>
            <person name="Eisen J.A."/>
            <person name="Garrity G."/>
            <person name="Hugenholtz P."/>
            <person name="Kyrpides N.C."/>
        </authorList>
    </citation>
    <scope>NUCLEOTIDE SEQUENCE [LARGE SCALE GENOMIC DNA]</scope>
    <source>
        <strain evidence="1 2">CGMCC 1.7271</strain>
    </source>
</reference>
<protein>
    <recommendedName>
        <fullName evidence="3">Transposase IS200-like domain-containing protein</fullName>
    </recommendedName>
</protein>
<dbReference type="Proteomes" id="UP000316167">
    <property type="component" value="Unassembled WGS sequence"/>
</dbReference>
<sequence>MQLIICTKTVGDVAYQEEFYIYDMPVKASIPFTEGIFSITFTCTDWLPLIEIVNGYDIVYNWFDYLKSKGHFIAGYVLMPNHMHVVIGFRKSHQSINTIIGNGKRFMAYEIVQRLKTKGETELLHKLFLSVEAERRANHKKHNVWELSFDWKKCESEAFILQKLDYFHMNPCKGKWNLCASPVDYVHSSAMYYATSEHGVYEVTNYAVLMDIDLTVEQKYI</sequence>
<keyword evidence="2" id="KW-1185">Reference proteome</keyword>
<evidence type="ECO:0008006" key="3">
    <source>
        <dbReference type="Google" id="ProtNLM"/>
    </source>
</evidence>
<dbReference type="GO" id="GO:0004803">
    <property type="term" value="F:transposase activity"/>
    <property type="evidence" value="ECO:0007669"/>
    <property type="project" value="InterPro"/>
</dbReference>
<dbReference type="AlphaFoldDB" id="A0A562SH98"/>
<gene>
    <name evidence="1" type="ORF">IQ13_3318</name>
</gene>
<accession>A0A562SH98</accession>
<evidence type="ECO:0000313" key="2">
    <source>
        <dbReference type="Proteomes" id="UP000316167"/>
    </source>
</evidence>
<dbReference type="SUPFAM" id="SSF143422">
    <property type="entry name" value="Transposase IS200-like"/>
    <property type="match status" value="1"/>
</dbReference>